<accession>A0A0H3CAV1</accession>
<dbReference type="GO" id="GO:0004222">
    <property type="term" value="F:metalloendopeptidase activity"/>
    <property type="evidence" value="ECO:0007669"/>
    <property type="project" value="InterPro"/>
</dbReference>
<comment type="similarity">
    <text evidence="3">Belongs to the peptidase M50B family.</text>
</comment>
<gene>
    <name evidence="13" type="primary">mmpA</name>
    <name evidence="13" type="ordered locus">CCNA_01993</name>
</gene>
<comment type="subcellular location">
    <subcellularLocation>
        <location evidence="2">Membrane</location>
        <topology evidence="2">Multi-pass membrane protein</topology>
    </subcellularLocation>
</comment>
<evidence type="ECO:0000256" key="9">
    <source>
        <dbReference type="ARBA" id="ARBA00023049"/>
    </source>
</evidence>
<evidence type="ECO:0000256" key="11">
    <source>
        <dbReference type="SAM" id="Phobius"/>
    </source>
</evidence>
<keyword evidence="10 11" id="KW-0472">Membrane</keyword>
<dbReference type="Gene3D" id="2.30.42.10">
    <property type="match status" value="1"/>
</dbReference>
<dbReference type="AlphaFoldDB" id="A0A0H3CAV1"/>
<keyword evidence="6" id="KW-0378">Hydrolase</keyword>
<feature type="transmembrane region" description="Helical" evidence="11">
    <location>
        <begin position="24"/>
        <end position="48"/>
    </location>
</feature>
<dbReference type="PANTHER" id="PTHR42837">
    <property type="entry name" value="REGULATOR OF SIGMA-E PROTEASE RSEP"/>
    <property type="match status" value="1"/>
</dbReference>
<keyword evidence="4" id="KW-0645">Protease</keyword>
<evidence type="ECO:0000256" key="1">
    <source>
        <dbReference type="ARBA" id="ARBA00001947"/>
    </source>
</evidence>
<evidence type="ECO:0000256" key="3">
    <source>
        <dbReference type="ARBA" id="ARBA00007931"/>
    </source>
</evidence>
<dbReference type="RefSeq" id="YP_002517366.3">
    <property type="nucleotide sequence ID" value="NC_011916.1"/>
</dbReference>
<dbReference type="InterPro" id="IPR041489">
    <property type="entry name" value="PDZ_6"/>
</dbReference>
<dbReference type="InterPro" id="IPR001478">
    <property type="entry name" value="PDZ"/>
</dbReference>
<dbReference type="Proteomes" id="UP000001364">
    <property type="component" value="Chromosome"/>
</dbReference>
<evidence type="ECO:0000256" key="8">
    <source>
        <dbReference type="ARBA" id="ARBA00022989"/>
    </source>
</evidence>
<dbReference type="InterPro" id="IPR008915">
    <property type="entry name" value="Peptidase_M50"/>
</dbReference>
<evidence type="ECO:0000256" key="5">
    <source>
        <dbReference type="ARBA" id="ARBA00022692"/>
    </source>
</evidence>
<dbReference type="PANTHER" id="PTHR42837:SF2">
    <property type="entry name" value="MEMBRANE METALLOPROTEASE ARASP2, CHLOROPLASTIC-RELATED"/>
    <property type="match status" value="1"/>
</dbReference>
<name>A0A0H3CAV1_CAUVN</name>
<dbReference type="InterPro" id="IPR036034">
    <property type="entry name" value="PDZ_sf"/>
</dbReference>
<dbReference type="OrthoDB" id="9782003at2"/>
<dbReference type="PATRIC" id="fig|565050.3.peg.1952"/>
<evidence type="ECO:0000256" key="6">
    <source>
        <dbReference type="ARBA" id="ARBA00022801"/>
    </source>
</evidence>
<dbReference type="GO" id="GO:0016020">
    <property type="term" value="C:membrane"/>
    <property type="evidence" value="ECO:0007669"/>
    <property type="project" value="UniProtKB-SubCell"/>
</dbReference>
<feature type="transmembrane region" description="Helical" evidence="11">
    <location>
        <begin position="143"/>
        <end position="168"/>
    </location>
</feature>
<dbReference type="SUPFAM" id="SSF50156">
    <property type="entry name" value="PDZ domain-like"/>
    <property type="match status" value="1"/>
</dbReference>
<feature type="transmembrane region" description="Helical" evidence="11">
    <location>
        <begin position="390"/>
        <end position="408"/>
    </location>
</feature>
<dbReference type="KEGG" id="ccs:CCNA_01993"/>
<evidence type="ECO:0000256" key="2">
    <source>
        <dbReference type="ARBA" id="ARBA00004141"/>
    </source>
</evidence>
<evidence type="ECO:0000256" key="10">
    <source>
        <dbReference type="ARBA" id="ARBA00023136"/>
    </source>
</evidence>
<evidence type="ECO:0000256" key="7">
    <source>
        <dbReference type="ARBA" id="ARBA00022833"/>
    </source>
</evidence>
<dbReference type="InterPro" id="IPR004387">
    <property type="entry name" value="Pept_M50_Zn"/>
</dbReference>
<keyword evidence="7" id="KW-0862">Zinc</keyword>
<keyword evidence="9" id="KW-0482">Metalloprotease</keyword>
<dbReference type="RefSeq" id="WP_012640363.1">
    <property type="nucleotide sequence ID" value="NC_011916.1"/>
</dbReference>
<organism evidence="13 14">
    <name type="scientific">Caulobacter vibrioides (strain NA1000 / CB15N)</name>
    <name type="common">Caulobacter crescentus</name>
    <dbReference type="NCBI Taxonomy" id="565050"/>
    <lineage>
        <taxon>Bacteria</taxon>
        <taxon>Pseudomonadati</taxon>
        <taxon>Pseudomonadota</taxon>
        <taxon>Alphaproteobacteria</taxon>
        <taxon>Caulobacterales</taxon>
        <taxon>Caulobacteraceae</taxon>
        <taxon>Caulobacter</taxon>
    </lineage>
</organism>
<dbReference type="CDD" id="cd23081">
    <property type="entry name" value="cpPDZ_EcRseP-like"/>
    <property type="match status" value="1"/>
</dbReference>
<dbReference type="GeneID" id="7333321"/>
<dbReference type="CDD" id="cd06163">
    <property type="entry name" value="S2P-M50_PDZ_RseP-like"/>
    <property type="match status" value="1"/>
</dbReference>
<feature type="transmembrane region" description="Helical" evidence="11">
    <location>
        <begin position="344"/>
        <end position="365"/>
    </location>
</feature>
<proteinExistence type="inferred from homology"/>
<evidence type="ECO:0000256" key="4">
    <source>
        <dbReference type="ARBA" id="ARBA00022670"/>
    </source>
</evidence>
<keyword evidence="14" id="KW-1185">Reference proteome</keyword>
<evidence type="ECO:0000313" key="14">
    <source>
        <dbReference type="Proteomes" id="UP000001364"/>
    </source>
</evidence>
<protein>
    <submittedName>
        <fullName evidence="13">Membrane endopeptidase MmpA</fullName>
    </submittedName>
</protein>
<dbReference type="HOGENOM" id="CLU_025778_1_0_5"/>
<dbReference type="Pfam" id="PF02163">
    <property type="entry name" value="Peptidase_M50"/>
    <property type="match status" value="1"/>
</dbReference>
<evidence type="ECO:0000259" key="12">
    <source>
        <dbReference type="SMART" id="SM00228"/>
    </source>
</evidence>
<dbReference type="SMART" id="SM00228">
    <property type="entry name" value="PDZ"/>
    <property type="match status" value="1"/>
</dbReference>
<dbReference type="GO" id="GO:0006508">
    <property type="term" value="P:proteolysis"/>
    <property type="evidence" value="ECO:0007669"/>
    <property type="project" value="UniProtKB-KW"/>
</dbReference>
<keyword evidence="8 11" id="KW-1133">Transmembrane helix</keyword>
<evidence type="ECO:0000313" key="13">
    <source>
        <dbReference type="EMBL" id="ACL95458.3"/>
    </source>
</evidence>
<feature type="domain" description="PDZ" evidence="12">
    <location>
        <begin position="162"/>
        <end position="231"/>
    </location>
</feature>
<comment type="cofactor">
    <cofactor evidence="1">
        <name>Zn(2+)</name>
        <dbReference type="ChEBI" id="CHEBI:29105"/>
    </cofactor>
</comment>
<sequence length="425" mass="46218">MAALAALRPRLSRRSVSGPDRGEYFRAMIGFLIMLVSLLFVLSVVVTVHELGHYWAARACGVAIERFSIGFGAPLISWRDKRGVEWCVASIPLGGYVRFAGDENAASVPDQNDLDAMRNEIRRREGDDAVNRYFHFKPVWQRAFIAVAGPMANFILAILVFAVILVSFGAQKTSTTVGEVVAGTPAAAAGFKPGDVILKADNRQIRSFQDIQGYVALRANMPIDFAVERDGRTVHLTATPRLVERQNEISGRVKVGELGLRSAPGGRFERSSLLSAIPDATVEVWDMIKTIAFYLGRLLMGQLPADQISGIIGIGHTAGAVTNGVVEQAPNGKALAIGLIYSQFWLIASLSVSIGFMNLLPIPVLDGGHLVMYAYEAVAKRPLRAEFQAAGFRAGLALILGFMLFAAWNDLNRYDVFKFIGGLFT</sequence>
<dbReference type="Pfam" id="PF17820">
    <property type="entry name" value="PDZ_6"/>
    <property type="match status" value="1"/>
</dbReference>
<dbReference type="EMBL" id="CP001340">
    <property type="protein sequence ID" value="ACL95458.3"/>
    <property type="molecule type" value="Genomic_DNA"/>
</dbReference>
<keyword evidence="5 11" id="KW-0812">Transmembrane</keyword>
<reference evidence="13 14" key="1">
    <citation type="journal article" date="2010" name="J. Bacteriol.">
        <title>The genetic basis of laboratory adaptation in Caulobacter crescentus.</title>
        <authorList>
            <person name="Marks M.E."/>
            <person name="Castro-Rojas C.M."/>
            <person name="Teiling C."/>
            <person name="Du L."/>
            <person name="Kapatral V."/>
            <person name="Walunas T.L."/>
            <person name="Crosson S."/>
        </authorList>
    </citation>
    <scope>NUCLEOTIDE SEQUENCE [LARGE SCALE GENOMIC DNA]</scope>
    <source>
        <strain evidence="14">NA1000 / CB15N</strain>
    </source>
</reference>